<name>A0A7M1URJ4_9CREN</name>
<feature type="transmembrane region" description="Helical" evidence="1">
    <location>
        <begin position="492"/>
        <end position="509"/>
    </location>
</feature>
<sequence>MIDNNHAVVEDYPNDFDPSQWNLYIEYPIQNEKLPTITRIPLHSGAIANSTSWGVRVAVTPDGNYIGVAFSDYGGDYTLHVRILDREGNIVNSYDYGPDKGSDWYANVWRGMLDIAANETGFMVAWTNLTRSGNSRVVLYSFVPVTGTPTQPQHIYLDTYQNHPLVAFFEHSNGTRWWIIGYGKQTTSVSRYTLNLLDLTPQYTNRFANVNLAGAPAADVKIGVDVMGGLIFDNVTKSFLVVARNKTTDHNIIGIHGNSHSTLGFFIFTYTIDSRTGDQGPEPDMTGSYSYYNVYPMYTALLGSGRYLLTAYNENSSALAYAVFDLDTKIVSRISLYDYGSATTYYPWIAGGSGKWLLAYSARGYVNITLVSPDGSNTGLVSLADRSSSYVRVAYDAGAGLFPVAYSVRDLGTSNYDLFLALVGEDGGIGSFVIPVSTDDSVSNIPVNMVVLPGGSPGTVVVFAVEGNDLVAYYVSSNYPETLQPMPIPEPVIVSLAVAGTGGALVTYIRRRLKRSKLSFTNLF</sequence>
<reference evidence="2 3" key="1">
    <citation type="submission" date="2020-10" db="EMBL/GenBank/DDBJ databases">
        <title>Complete genome sequence of Thermosphaera aggregans strain 3507.</title>
        <authorList>
            <person name="Zayulina K.S."/>
            <person name="Elcheninov A.G."/>
            <person name="Toshchakov S.V."/>
            <person name="Kublanov I.V."/>
            <person name="Kochetkova T.V."/>
        </authorList>
    </citation>
    <scope>NUCLEOTIDE SEQUENCE [LARGE SCALE GENOMIC DNA]</scope>
    <source>
        <strain evidence="2 3">3507</strain>
    </source>
</reference>
<keyword evidence="3" id="KW-1185">Reference proteome</keyword>
<dbReference type="EMBL" id="CP063144">
    <property type="protein sequence ID" value="QOR94888.1"/>
    <property type="molecule type" value="Genomic_DNA"/>
</dbReference>
<evidence type="ECO:0000313" key="3">
    <source>
        <dbReference type="Proteomes" id="UP000593766"/>
    </source>
</evidence>
<dbReference type="Proteomes" id="UP000593766">
    <property type="component" value="Chromosome"/>
</dbReference>
<gene>
    <name evidence="2" type="ORF">IMZ38_02960</name>
</gene>
<protein>
    <submittedName>
        <fullName evidence="2">Uncharacterized protein</fullName>
    </submittedName>
</protein>
<evidence type="ECO:0000313" key="2">
    <source>
        <dbReference type="EMBL" id="QOR94888.1"/>
    </source>
</evidence>
<accession>A0A7M1URJ4</accession>
<dbReference type="GeneID" id="59454344"/>
<dbReference type="RefSeq" id="WP_193436684.1">
    <property type="nucleotide sequence ID" value="NZ_CP063144.1"/>
</dbReference>
<dbReference type="KEGG" id="tcs:IMZ38_02960"/>
<keyword evidence="1" id="KW-0472">Membrane</keyword>
<keyword evidence="1" id="KW-0812">Transmembrane</keyword>
<evidence type="ECO:0000256" key="1">
    <source>
        <dbReference type="SAM" id="Phobius"/>
    </source>
</evidence>
<dbReference type="AlphaFoldDB" id="A0A7M1URJ4"/>
<keyword evidence="1" id="KW-1133">Transmembrane helix</keyword>
<proteinExistence type="predicted"/>
<dbReference type="OrthoDB" id="46258at2157"/>
<organism evidence="2 3">
    <name type="scientific">Thermosphaera chiliense</name>
    <dbReference type="NCBI Taxonomy" id="3402707"/>
    <lineage>
        <taxon>Archaea</taxon>
        <taxon>Thermoproteota</taxon>
        <taxon>Thermoprotei</taxon>
        <taxon>Desulfurococcales</taxon>
        <taxon>Desulfurococcaceae</taxon>
        <taxon>Thermosphaera</taxon>
    </lineage>
</organism>